<evidence type="ECO:0000313" key="3">
    <source>
        <dbReference type="RefSeq" id="XP_005102349.1"/>
    </source>
</evidence>
<gene>
    <name evidence="3" type="primary">LOC101862595</name>
</gene>
<proteinExistence type="predicted"/>
<protein>
    <submittedName>
        <fullName evidence="3">Uncharacterized protein LOC101862595</fullName>
    </submittedName>
</protein>
<dbReference type="RefSeq" id="XP_005102349.1">
    <property type="nucleotide sequence ID" value="XM_005102292.3"/>
</dbReference>
<dbReference type="PANTHER" id="PTHR31569:SF4">
    <property type="entry name" value="SWIM-TYPE DOMAIN-CONTAINING PROTEIN"/>
    <property type="match status" value="1"/>
</dbReference>
<reference evidence="3" key="1">
    <citation type="submission" date="2025-08" db="UniProtKB">
        <authorList>
            <consortium name="RefSeq"/>
        </authorList>
    </citation>
    <scope>IDENTIFICATION</scope>
</reference>
<name>A0ABM0JVA0_APLCA</name>
<feature type="domain" description="ZSWIM3 N-terminal" evidence="1">
    <location>
        <begin position="68"/>
        <end position="176"/>
    </location>
</feature>
<keyword evidence="2" id="KW-1185">Reference proteome</keyword>
<evidence type="ECO:0000259" key="1">
    <source>
        <dbReference type="Pfam" id="PF21599"/>
    </source>
</evidence>
<organism evidence="2 3">
    <name type="scientific">Aplysia californica</name>
    <name type="common">California sea hare</name>
    <dbReference type="NCBI Taxonomy" id="6500"/>
    <lineage>
        <taxon>Eukaryota</taxon>
        <taxon>Metazoa</taxon>
        <taxon>Spiralia</taxon>
        <taxon>Lophotrochozoa</taxon>
        <taxon>Mollusca</taxon>
        <taxon>Gastropoda</taxon>
        <taxon>Heterobranchia</taxon>
        <taxon>Euthyneura</taxon>
        <taxon>Tectipleura</taxon>
        <taxon>Aplysiida</taxon>
        <taxon>Aplysioidea</taxon>
        <taxon>Aplysiidae</taxon>
        <taxon>Aplysia</taxon>
    </lineage>
</organism>
<dbReference type="InterPro" id="IPR052579">
    <property type="entry name" value="Zinc_finger_SWIM"/>
</dbReference>
<sequence>MEGQKLGYHFGTLWSSEQISLMVKTSEWTSGSNLVCNIIKIVVHNMPEGTLSKQCTMHPPAIERLVEGAVFSTFAEFTELFDKYKSDTNSVFVSKHATKVSSANKRVMTAEKKYRDEWVYRSIQFQCKHFGDYESQSKGSRPNQATFKMGCRAKLRLFAKKENNGLVLTEVHLEHSNHPGIQSVHDALFIPS</sequence>
<dbReference type="PANTHER" id="PTHR31569">
    <property type="entry name" value="SWIM-TYPE DOMAIN-CONTAINING PROTEIN"/>
    <property type="match status" value="1"/>
</dbReference>
<dbReference type="Pfam" id="PF21599">
    <property type="entry name" value="ZSWIM3_N"/>
    <property type="match status" value="1"/>
</dbReference>
<evidence type="ECO:0000313" key="2">
    <source>
        <dbReference type="Proteomes" id="UP000694888"/>
    </source>
</evidence>
<accession>A0ABM0JVA0</accession>
<dbReference type="GeneID" id="101862595"/>
<dbReference type="Proteomes" id="UP000694888">
    <property type="component" value="Unplaced"/>
</dbReference>
<dbReference type="InterPro" id="IPR048325">
    <property type="entry name" value="ZSWIM3_N"/>
</dbReference>